<evidence type="ECO:0000313" key="2">
    <source>
        <dbReference type="EMBL" id="GFH35845.1"/>
    </source>
</evidence>
<evidence type="ECO:0000256" key="1">
    <source>
        <dbReference type="SAM" id="Phobius"/>
    </source>
</evidence>
<sequence>MSAQVIQDITSQARKTWRRLGVDERTASEMAEELTADLTAAALDGQDVRSYIAGDVEVLAASWAVERGLVASRRRLKETALAAATGAVLPALAAMAFWWVGWSRILDCGFESVATRSDGSLQQAQQVCSNAGVPLMWAGWGVCLFAAFFTIRLSVARALRRHLDPAREATVRSLTRSLPAILATAASLGWAVGVPWVAYLDAHDYGFGYYKLMYLLPVVPIVMVGAVVSGACWTRHRTCRPVKATS</sequence>
<dbReference type="Proteomes" id="UP000484988">
    <property type="component" value="Unassembled WGS sequence"/>
</dbReference>
<keyword evidence="1" id="KW-0472">Membrane</keyword>
<feature type="transmembrane region" description="Helical" evidence="1">
    <location>
        <begin position="180"/>
        <end position="200"/>
    </location>
</feature>
<feature type="transmembrane region" description="Helical" evidence="1">
    <location>
        <begin position="80"/>
        <end position="100"/>
    </location>
</feature>
<accession>A0A6A0ATQ3</accession>
<name>A0A6A0ATQ3_9ACTN</name>
<dbReference type="AlphaFoldDB" id="A0A6A0ATQ3"/>
<evidence type="ECO:0000313" key="3">
    <source>
        <dbReference type="Proteomes" id="UP000484988"/>
    </source>
</evidence>
<keyword evidence="1" id="KW-0812">Transmembrane</keyword>
<organism evidence="2 3">
    <name type="scientific">Streptomyces pacificus</name>
    <dbReference type="NCBI Taxonomy" id="2705029"/>
    <lineage>
        <taxon>Bacteria</taxon>
        <taxon>Bacillati</taxon>
        <taxon>Actinomycetota</taxon>
        <taxon>Actinomycetes</taxon>
        <taxon>Kitasatosporales</taxon>
        <taxon>Streptomycetaceae</taxon>
        <taxon>Streptomyces</taxon>
    </lineage>
</organism>
<reference evidence="2 3" key="1">
    <citation type="submission" date="2020-02" db="EMBL/GenBank/DDBJ databases">
        <title>Whole Genome Shotgun Sequence of Streptomyces sp. strain CWH03.</title>
        <authorList>
            <person name="Dohra H."/>
            <person name="Kodani S."/>
            <person name="Yamamura H."/>
        </authorList>
    </citation>
    <scope>NUCLEOTIDE SEQUENCE [LARGE SCALE GENOMIC DNA]</scope>
    <source>
        <strain evidence="2 3">CWH03</strain>
    </source>
</reference>
<feature type="transmembrane region" description="Helical" evidence="1">
    <location>
        <begin position="137"/>
        <end position="159"/>
    </location>
</feature>
<keyword evidence="3" id="KW-1185">Reference proteome</keyword>
<comment type="caution">
    <text evidence="2">The sequence shown here is derived from an EMBL/GenBank/DDBJ whole genome shotgun (WGS) entry which is preliminary data.</text>
</comment>
<dbReference type="EMBL" id="BLLG01000005">
    <property type="protein sequence ID" value="GFH35845.1"/>
    <property type="molecule type" value="Genomic_DNA"/>
</dbReference>
<proteinExistence type="predicted"/>
<dbReference type="RefSeq" id="WP_173263812.1">
    <property type="nucleotide sequence ID" value="NZ_BLLG01000005.1"/>
</dbReference>
<keyword evidence="1" id="KW-1133">Transmembrane helix</keyword>
<protein>
    <submittedName>
        <fullName evidence="2">Uncharacterized protein</fullName>
    </submittedName>
</protein>
<gene>
    <name evidence="2" type="ORF">SCWH03_20670</name>
</gene>
<feature type="transmembrane region" description="Helical" evidence="1">
    <location>
        <begin position="212"/>
        <end position="233"/>
    </location>
</feature>